<feature type="binding site" evidence="9">
    <location>
        <position position="82"/>
    </location>
    <ligand>
        <name>NADP(+)</name>
        <dbReference type="ChEBI" id="CHEBI:58349"/>
    </ligand>
</feature>
<comment type="similarity">
    <text evidence="9">Belongs to the shikimate dehydrogenase family.</text>
</comment>
<evidence type="ECO:0000256" key="6">
    <source>
        <dbReference type="ARBA" id="ARBA00051639"/>
    </source>
</evidence>
<evidence type="ECO:0000256" key="3">
    <source>
        <dbReference type="ARBA" id="ARBA00022857"/>
    </source>
</evidence>
<dbReference type="AlphaFoldDB" id="A0A940PF80"/>
<dbReference type="GO" id="GO:0050661">
    <property type="term" value="F:NADP binding"/>
    <property type="evidence" value="ECO:0007669"/>
    <property type="project" value="InterPro"/>
</dbReference>
<feature type="active site" description="Proton acceptor" evidence="9">
    <location>
        <position position="70"/>
    </location>
</feature>
<dbReference type="EC" id="1.1.1.25" evidence="9"/>
<feature type="domain" description="Shikimate dehydrogenase substrate binding N-terminal" evidence="10">
    <location>
        <begin position="11"/>
        <end position="93"/>
    </location>
</feature>
<dbReference type="GO" id="GO:0004764">
    <property type="term" value="F:shikimate 3-dehydrogenase (NADP+) activity"/>
    <property type="evidence" value="ECO:0007669"/>
    <property type="project" value="UniProtKB-UniRule"/>
</dbReference>
<dbReference type="CDD" id="cd01065">
    <property type="entry name" value="NAD_bind_Shikimate_DH"/>
    <property type="match status" value="1"/>
</dbReference>
<dbReference type="InterPro" id="IPR011342">
    <property type="entry name" value="Shikimate_DH"/>
</dbReference>
<evidence type="ECO:0000256" key="8">
    <source>
        <dbReference type="ARBA" id="ARBA00060613"/>
    </source>
</evidence>
<name>A0A940PF80_9ENTE</name>
<dbReference type="NCBIfam" id="TIGR00507">
    <property type="entry name" value="aroE"/>
    <property type="match status" value="1"/>
</dbReference>
<keyword evidence="2 9" id="KW-0028">Amino-acid biosynthesis</keyword>
<dbReference type="InterPro" id="IPR013708">
    <property type="entry name" value="Shikimate_DH-bd_N"/>
</dbReference>
<comment type="catalytic activity">
    <reaction evidence="7">
        <text>shikimate + NAD(+) = 3-dehydroshikimate + NADH + H(+)</text>
        <dbReference type="Rhea" id="RHEA:17741"/>
        <dbReference type="ChEBI" id="CHEBI:15378"/>
        <dbReference type="ChEBI" id="CHEBI:16630"/>
        <dbReference type="ChEBI" id="CHEBI:36208"/>
        <dbReference type="ChEBI" id="CHEBI:57540"/>
        <dbReference type="ChEBI" id="CHEBI:57945"/>
    </reaction>
</comment>
<dbReference type="InterPro" id="IPR036291">
    <property type="entry name" value="NAD(P)-bd_dom_sf"/>
</dbReference>
<accession>A0A940PF80</accession>
<feature type="binding site" evidence="9">
    <location>
        <position position="233"/>
    </location>
    <ligand>
        <name>shikimate</name>
        <dbReference type="ChEBI" id="CHEBI:36208"/>
    </ligand>
</feature>
<dbReference type="Pfam" id="PF18317">
    <property type="entry name" value="SDH_C"/>
    <property type="match status" value="1"/>
</dbReference>
<dbReference type="SUPFAM" id="SSF51735">
    <property type="entry name" value="NAD(P)-binding Rossmann-fold domains"/>
    <property type="match status" value="1"/>
</dbReference>
<dbReference type="InterPro" id="IPR041121">
    <property type="entry name" value="SDH_C"/>
</dbReference>
<comment type="caution">
    <text evidence="12">The sequence shown here is derived from an EMBL/GenBank/DDBJ whole genome shotgun (WGS) entry which is preliminary data.</text>
</comment>
<comment type="pathway">
    <text evidence="8">Aromatic compound metabolism; 3,4-dihydroxybenzoate biosynthesis; 3-dehydroquinate from D-quinate (NAD(+) route).</text>
</comment>
<feature type="binding site" evidence="9">
    <location>
        <position position="66"/>
    </location>
    <ligand>
        <name>shikimate</name>
        <dbReference type="ChEBI" id="CHEBI:36208"/>
    </ligand>
</feature>
<dbReference type="PANTHER" id="PTHR21089:SF1">
    <property type="entry name" value="BIFUNCTIONAL 3-DEHYDROQUINATE DEHYDRATASE_SHIKIMATE DEHYDROGENASE, CHLOROPLASTIC"/>
    <property type="match status" value="1"/>
</dbReference>
<dbReference type="Proteomes" id="UP000674938">
    <property type="component" value="Unassembled WGS sequence"/>
</dbReference>
<evidence type="ECO:0000256" key="9">
    <source>
        <dbReference type="HAMAP-Rule" id="MF_00222"/>
    </source>
</evidence>
<dbReference type="GO" id="GO:0009423">
    <property type="term" value="P:chorismate biosynthetic process"/>
    <property type="evidence" value="ECO:0007669"/>
    <property type="project" value="UniProtKB-UniRule"/>
</dbReference>
<evidence type="ECO:0000313" key="13">
    <source>
        <dbReference type="Proteomes" id="UP000674938"/>
    </source>
</evidence>
<feature type="binding site" evidence="9">
    <location>
        <position position="254"/>
    </location>
    <ligand>
        <name>NADP(+)</name>
        <dbReference type="ChEBI" id="CHEBI:58349"/>
    </ligand>
</feature>
<keyword evidence="13" id="KW-1185">Reference proteome</keyword>
<evidence type="ECO:0000256" key="2">
    <source>
        <dbReference type="ARBA" id="ARBA00022605"/>
    </source>
</evidence>
<gene>
    <name evidence="9 12" type="primary">aroE</name>
    <name evidence="12" type="ORF">I6N95_12030</name>
</gene>
<dbReference type="RefSeq" id="WP_209528151.1">
    <property type="nucleotide sequence ID" value="NZ_JAEEGA010000007.1"/>
</dbReference>
<dbReference type="SUPFAM" id="SSF53223">
    <property type="entry name" value="Aminoacid dehydrogenase-like, N-terminal domain"/>
    <property type="match status" value="1"/>
</dbReference>
<dbReference type="FunFam" id="3.40.50.720:FF:000086">
    <property type="entry name" value="Quinate/shikimate dehydrogenase"/>
    <property type="match status" value="1"/>
</dbReference>
<dbReference type="GO" id="GO:0009073">
    <property type="term" value="P:aromatic amino acid family biosynthetic process"/>
    <property type="evidence" value="ECO:0007669"/>
    <property type="project" value="UniProtKB-KW"/>
</dbReference>
<dbReference type="Gene3D" id="3.40.50.720">
    <property type="entry name" value="NAD(P)-binding Rossmann-like Domain"/>
    <property type="match status" value="1"/>
</dbReference>
<dbReference type="Pfam" id="PF08501">
    <property type="entry name" value="Shikimate_dh_N"/>
    <property type="match status" value="1"/>
</dbReference>
<feature type="binding site" evidence="9">
    <location>
        <begin position="19"/>
        <end position="21"/>
    </location>
    <ligand>
        <name>shikimate</name>
        <dbReference type="ChEBI" id="CHEBI:36208"/>
    </ligand>
</feature>
<evidence type="ECO:0000256" key="4">
    <source>
        <dbReference type="ARBA" id="ARBA00023002"/>
    </source>
</evidence>
<dbReference type="GO" id="GO:0008652">
    <property type="term" value="P:amino acid biosynthetic process"/>
    <property type="evidence" value="ECO:0007669"/>
    <property type="project" value="UniProtKB-KW"/>
</dbReference>
<comment type="caution">
    <text evidence="9">Lacks conserved residue(s) required for the propagation of feature annotation.</text>
</comment>
<dbReference type="HAMAP" id="MF_00222">
    <property type="entry name" value="Shikimate_DH_AroE"/>
    <property type="match status" value="1"/>
</dbReference>
<feature type="binding site" evidence="9">
    <location>
        <begin position="130"/>
        <end position="134"/>
    </location>
    <ligand>
        <name>NADP(+)</name>
        <dbReference type="ChEBI" id="CHEBI:58349"/>
    </ligand>
</feature>
<dbReference type="Gene3D" id="3.40.50.10860">
    <property type="entry name" value="Leucine Dehydrogenase, chain A, domain 1"/>
    <property type="match status" value="1"/>
</dbReference>
<feature type="binding site" evidence="9">
    <location>
        <position position="231"/>
    </location>
    <ligand>
        <name>NADP(+)</name>
        <dbReference type="ChEBI" id="CHEBI:58349"/>
    </ligand>
</feature>
<evidence type="ECO:0000256" key="1">
    <source>
        <dbReference type="ARBA" id="ARBA00004871"/>
    </source>
</evidence>
<feature type="binding site" evidence="9">
    <location>
        <position position="91"/>
    </location>
    <ligand>
        <name>shikimate</name>
        <dbReference type="ChEBI" id="CHEBI:36208"/>
    </ligand>
</feature>
<comment type="pathway">
    <text evidence="1 9">Metabolic intermediate biosynthesis; chorismate biosynthesis; chorismate from D-erythrose 4-phosphate and phosphoenolpyruvate: step 4/7.</text>
</comment>
<evidence type="ECO:0000259" key="10">
    <source>
        <dbReference type="Pfam" id="PF08501"/>
    </source>
</evidence>
<keyword evidence="3 9" id="KW-0521">NADP</keyword>
<comment type="catalytic activity">
    <reaction evidence="6">
        <text>L-quinate + NAD(+) = 3-dehydroquinate + NADH + H(+)</text>
        <dbReference type="Rhea" id="RHEA:22364"/>
        <dbReference type="ChEBI" id="CHEBI:15378"/>
        <dbReference type="ChEBI" id="CHEBI:29751"/>
        <dbReference type="ChEBI" id="CHEBI:32364"/>
        <dbReference type="ChEBI" id="CHEBI:57540"/>
        <dbReference type="ChEBI" id="CHEBI:57945"/>
        <dbReference type="EC" id="1.1.1.24"/>
    </reaction>
</comment>
<dbReference type="EMBL" id="JAEEGA010000007">
    <property type="protein sequence ID" value="MBP1041738.1"/>
    <property type="molecule type" value="Genomic_DNA"/>
</dbReference>
<evidence type="ECO:0000313" key="12">
    <source>
        <dbReference type="EMBL" id="MBP1041738.1"/>
    </source>
</evidence>
<protein>
    <recommendedName>
        <fullName evidence="9">Shikimate dehydrogenase (NADP(+))</fullName>
        <shortName evidence="9">SDH</shortName>
        <ecNumber evidence="9">1.1.1.25</ecNumber>
    </recommendedName>
</protein>
<dbReference type="PANTHER" id="PTHR21089">
    <property type="entry name" value="SHIKIMATE DEHYDROGENASE"/>
    <property type="match status" value="1"/>
</dbReference>
<dbReference type="InterPro" id="IPR046346">
    <property type="entry name" value="Aminoacid_DH-like_N_sf"/>
</dbReference>
<proteinExistence type="inferred from homology"/>
<dbReference type="GO" id="GO:0030266">
    <property type="term" value="F:quinate 3-dehydrogenase (NAD+) activity"/>
    <property type="evidence" value="ECO:0007669"/>
    <property type="project" value="UniProtKB-EC"/>
</dbReference>
<feature type="binding site" evidence="9">
    <location>
        <position position="261"/>
    </location>
    <ligand>
        <name>shikimate</name>
        <dbReference type="ChEBI" id="CHEBI:36208"/>
    </ligand>
</feature>
<feature type="domain" description="SDH C-terminal" evidence="11">
    <location>
        <begin position="254"/>
        <end position="283"/>
    </location>
</feature>
<organism evidence="12 13">
    <name type="scientific">Vagococcus allomyrinae</name>
    <dbReference type="NCBI Taxonomy" id="2794353"/>
    <lineage>
        <taxon>Bacteria</taxon>
        <taxon>Bacillati</taxon>
        <taxon>Bacillota</taxon>
        <taxon>Bacilli</taxon>
        <taxon>Lactobacillales</taxon>
        <taxon>Enterococcaceae</taxon>
        <taxon>Vagococcus</taxon>
    </lineage>
</organism>
<reference evidence="12" key="1">
    <citation type="submission" date="2020-12" db="EMBL/GenBank/DDBJ databases">
        <title>Vagococcus allomyrinae sp. nov. and Enterococcus lavae sp. nov., isolated from the larvae of Allomyrina dichotoma.</title>
        <authorList>
            <person name="Lee S.D."/>
        </authorList>
    </citation>
    <scope>NUCLEOTIDE SEQUENCE</scope>
    <source>
        <strain evidence="12">BWB3-3</strain>
    </source>
</reference>
<dbReference type="GO" id="GO:0019632">
    <property type="term" value="P:shikimate metabolic process"/>
    <property type="evidence" value="ECO:0007669"/>
    <property type="project" value="InterPro"/>
</dbReference>
<sequence>MITGETKLAAVLATPIKHSISPLIHNTAFKALGIDAVYLAFEVGTEELAASLETIKTFNLMGVNLSMPNKQLGYQLVDEASEVAHLVQSINTVVHQNGKLIGYNTDGYGFMESLRDENIDIIDQKFVFLGGGGAAISIIAQAAVDGAKEIVVFNRSGNSYQQVEERLTLIAKQTSCIIKLFPLERQELLKSEIATANVLVNATSVGMSPDVDGCLIPDGRWLRPDLAVTDIVYEPRETKLLTMAKKQGCRTVNGLGMLLHQGAQAFQLWTGQPMPIEVVRSAIKKI</sequence>
<comment type="catalytic activity">
    <reaction evidence="9">
        <text>shikimate + NADP(+) = 3-dehydroshikimate + NADPH + H(+)</text>
        <dbReference type="Rhea" id="RHEA:17737"/>
        <dbReference type="ChEBI" id="CHEBI:15378"/>
        <dbReference type="ChEBI" id="CHEBI:16630"/>
        <dbReference type="ChEBI" id="CHEBI:36208"/>
        <dbReference type="ChEBI" id="CHEBI:57783"/>
        <dbReference type="ChEBI" id="CHEBI:58349"/>
        <dbReference type="EC" id="1.1.1.25"/>
    </reaction>
</comment>
<evidence type="ECO:0000256" key="7">
    <source>
        <dbReference type="ARBA" id="ARBA00052329"/>
    </source>
</evidence>
<comment type="function">
    <text evidence="9">Involved in the biosynthesis of the chorismate, which leads to the biosynthesis of aromatic amino acids. Catalyzes the reversible NADPH linked reduction of 3-dehydroshikimate (DHSA) to yield shikimate (SA).</text>
</comment>
<evidence type="ECO:0000256" key="5">
    <source>
        <dbReference type="ARBA" id="ARBA00023141"/>
    </source>
</evidence>
<feature type="binding site" evidence="9">
    <location>
        <position position="106"/>
    </location>
    <ligand>
        <name>shikimate</name>
        <dbReference type="ChEBI" id="CHEBI:36208"/>
    </ligand>
</feature>
<dbReference type="InterPro" id="IPR022893">
    <property type="entry name" value="Shikimate_DH_fam"/>
</dbReference>
<keyword evidence="5 9" id="KW-0057">Aromatic amino acid biosynthesis</keyword>
<evidence type="ECO:0000259" key="11">
    <source>
        <dbReference type="Pfam" id="PF18317"/>
    </source>
</evidence>
<comment type="subunit">
    <text evidence="9">Homodimer.</text>
</comment>
<keyword evidence="4 9" id="KW-0560">Oxidoreductase</keyword>